<protein>
    <submittedName>
        <fullName evidence="2">Uncharacterized protein</fullName>
    </submittedName>
</protein>
<name>A0AAF0Q2V7_SOLVR</name>
<organism evidence="2 3">
    <name type="scientific">Solanum verrucosum</name>
    <dbReference type="NCBI Taxonomy" id="315347"/>
    <lineage>
        <taxon>Eukaryota</taxon>
        <taxon>Viridiplantae</taxon>
        <taxon>Streptophyta</taxon>
        <taxon>Embryophyta</taxon>
        <taxon>Tracheophyta</taxon>
        <taxon>Spermatophyta</taxon>
        <taxon>Magnoliopsida</taxon>
        <taxon>eudicotyledons</taxon>
        <taxon>Gunneridae</taxon>
        <taxon>Pentapetalae</taxon>
        <taxon>asterids</taxon>
        <taxon>lamiids</taxon>
        <taxon>Solanales</taxon>
        <taxon>Solanaceae</taxon>
        <taxon>Solanoideae</taxon>
        <taxon>Solaneae</taxon>
        <taxon>Solanum</taxon>
    </lineage>
</organism>
<dbReference type="AlphaFoldDB" id="A0AAF0Q2V7"/>
<sequence>MGRKRAGAWAQRAKIKWDHTGCHPNKIRGNYNMANSILINKAGKGTGTGTGGRDEGGRDGTGDGSGGILGGPGLGGQK</sequence>
<gene>
    <name evidence="2" type="ORF">MTR67_005824</name>
</gene>
<evidence type="ECO:0000313" key="3">
    <source>
        <dbReference type="Proteomes" id="UP001234989"/>
    </source>
</evidence>
<dbReference type="EMBL" id="CP133612">
    <property type="protein sequence ID" value="WMV12439.1"/>
    <property type="molecule type" value="Genomic_DNA"/>
</dbReference>
<evidence type="ECO:0000256" key="1">
    <source>
        <dbReference type="SAM" id="MobiDB-lite"/>
    </source>
</evidence>
<dbReference type="Proteomes" id="UP001234989">
    <property type="component" value="Chromosome 1"/>
</dbReference>
<feature type="compositionally biased region" description="Gly residues" evidence="1">
    <location>
        <begin position="62"/>
        <end position="78"/>
    </location>
</feature>
<feature type="compositionally biased region" description="Basic and acidic residues" evidence="1">
    <location>
        <begin position="52"/>
        <end position="61"/>
    </location>
</feature>
<evidence type="ECO:0000313" key="2">
    <source>
        <dbReference type="EMBL" id="WMV12439.1"/>
    </source>
</evidence>
<feature type="region of interest" description="Disordered" evidence="1">
    <location>
        <begin position="41"/>
        <end position="78"/>
    </location>
</feature>
<keyword evidence="3" id="KW-1185">Reference proteome</keyword>
<reference evidence="2" key="1">
    <citation type="submission" date="2023-08" db="EMBL/GenBank/DDBJ databases">
        <title>A de novo genome assembly of Solanum verrucosum Schlechtendal, a Mexican diploid species geographically isolated from the other diploid A-genome species in potato relatives.</title>
        <authorList>
            <person name="Hosaka K."/>
        </authorList>
    </citation>
    <scope>NUCLEOTIDE SEQUENCE</scope>
    <source>
        <tissue evidence="2">Young leaves</tissue>
    </source>
</reference>
<accession>A0AAF0Q2V7</accession>
<proteinExistence type="predicted"/>